<evidence type="ECO:0000256" key="2">
    <source>
        <dbReference type="SAM" id="Phobius"/>
    </source>
</evidence>
<dbReference type="InterPro" id="IPR025327">
    <property type="entry name" value="DUF4233"/>
</dbReference>
<dbReference type="RefSeq" id="WP_184580857.1">
    <property type="nucleotide sequence ID" value="NZ_JACHJT010000001.1"/>
</dbReference>
<feature type="transmembrane region" description="Helical" evidence="2">
    <location>
        <begin position="80"/>
        <end position="97"/>
    </location>
</feature>
<evidence type="ECO:0000256" key="1">
    <source>
        <dbReference type="SAM" id="MobiDB-lite"/>
    </source>
</evidence>
<feature type="compositionally biased region" description="Basic and acidic residues" evidence="1">
    <location>
        <begin position="103"/>
        <end position="113"/>
    </location>
</feature>
<sequence>MRTLCAVVLAFEAIVIGLAVPVAIQLGGHPPATAGAVWGGLAVAALVLAGLQRFRWAHLAGWVLQGLVIASGFLVPGLALLGVVFAGLFVAATVVGLRTDAMKRSAEDARDTAEASPETETGGHAAEDAAQG</sequence>
<comment type="caution">
    <text evidence="3">The sequence shown here is derived from an EMBL/GenBank/DDBJ whole genome shotgun (WGS) entry which is preliminary data.</text>
</comment>
<organism evidence="3 4">
    <name type="scientific">Lipingzhangella halophila</name>
    <dbReference type="NCBI Taxonomy" id="1783352"/>
    <lineage>
        <taxon>Bacteria</taxon>
        <taxon>Bacillati</taxon>
        <taxon>Actinomycetota</taxon>
        <taxon>Actinomycetes</taxon>
        <taxon>Streptosporangiales</taxon>
        <taxon>Nocardiopsidaceae</taxon>
        <taxon>Lipingzhangella</taxon>
    </lineage>
</organism>
<feature type="transmembrane region" description="Helical" evidence="2">
    <location>
        <begin position="29"/>
        <end position="49"/>
    </location>
</feature>
<evidence type="ECO:0008006" key="5">
    <source>
        <dbReference type="Google" id="ProtNLM"/>
    </source>
</evidence>
<dbReference type="EMBL" id="JACHJT010000001">
    <property type="protein sequence ID" value="MBB4933210.1"/>
    <property type="molecule type" value="Genomic_DNA"/>
</dbReference>
<proteinExistence type="predicted"/>
<dbReference type="Pfam" id="PF14017">
    <property type="entry name" value="DUF4233"/>
    <property type="match status" value="1"/>
</dbReference>
<dbReference type="AlphaFoldDB" id="A0A7W7W4Y6"/>
<keyword evidence="2" id="KW-0812">Transmembrane</keyword>
<keyword evidence="2" id="KW-0472">Membrane</keyword>
<keyword evidence="4" id="KW-1185">Reference proteome</keyword>
<name>A0A7W7W4Y6_9ACTN</name>
<reference evidence="3 4" key="1">
    <citation type="submission" date="2020-08" db="EMBL/GenBank/DDBJ databases">
        <title>Sequencing the genomes of 1000 actinobacteria strains.</title>
        <authorList>
            <person name="Klenk H.-P."/>
        </authorList>
    </citation>
    <scope>NUCLEOTIDE SEQUENCE [LARGE SCALE GENOMIC DNA]</scope>
    <source>
        <strain evidence="3 4">DSM 102030</strain>
    </source>
</reference>
<dbReference type="Proteomes" id="UP000523007">
    <property type="component" value="Unassembled WGS sequence"/>
</dbReference>
<protein>
    <recommendedName>
        <fullName evidence="5">DUF4233 domain-containing protein</fullName>
    </recommendedName>
</protein>
<gene>
    <name evidence="3" type="ORF">F4561_004030</name>
</gene>
<feature type="region of interest" description="Disordered" evidence="1">
    <location>
        <begin position="103"/>
        <end position="132"/>
    </location>
</feature>
<evidence type="ECO:0000313" key="3">
    <source>
        <dbReference type="EMBL" id="MBB4933210.1"/>
    </source>
</evidence>
<accession>A0A7W7W4Y6</accession>
<evidence type="ECO:0000313" key="4">
    <source>
        <dbReference type="Proteomes" id="UP000523007"/>
    </source>
</evidence>
<keyword evidence="2" id="KW-1133">Transmembrane helix</keyword>